<reference evidence="2" key="1">
    <citation type="journal article" date="2022" name="Mol. Ecol. Resour.">
        <title>The genomes of chicory, endive, great burdock and yacon provide insights into Asteraceae palaeo-polyploidization history and plant inulin production.</title>
        <authorList>
            <person name="Fan W."/>
            <person name="Wang S."/>
            <person name="Wang H."/>
            <person name="Wang A."/>
            <person name="Jiang F."/>
            <person name="Liu H."/>
            <person name="Zhao H."/>
            <person name="Xu D."/>
            <person name="Zhang Y."/>
        </authorList>
    </citation>
    <scope>NUCLEOTIDE SEQUENCE [LARGE SCALE GENOMIC DNA]</scope>
    <source>
        <strain evidence="2">cv. Punajuju</strain>
    </source>
</reference>
<keyword evidence="2" id="KW-1185">Reference proteome</keyword>
<evidence type="ECO:0000313" key="1">
    <source>
        <dbReference type="EMBL" id="KAI3778863.1"/>
    </source>
</evidence>
<reference evidence="1 2" key="2">
    <citation type="journal article" date="2022" name="Mol. Ecol. Resour.">
        <title>The genomes of chicory, endive, great burdock and yacon provide insights into Asteraceae paleo-polyploidization history and plant inulin production.</title>
        <authorList>
            <person name="Fan W."/>
            <person name="Wang S."/>
            <person name="Wang H."/>
            <person name="Wang A."/>
            <person name="Jiang F."/>
            <person name="Liu H."/>
            <person name="Zhao H."/>
            <person name="Xu D."/>
            <person name="Zhang Y."/>
        </authorList>
    </citation>
    <scope>NUCLEOTIDE SEQUENCE [LARGE SCALE GENOMIC DNA]</scope>
    <source>
        <strain evidence="2">cv. Punajuju</strain>
        <tissue evidence="1">Leaves</tissue>
    </source>
</reference>
<comment type="caution">
    <text evidence="1">The sequence shown here is derived from an EMBL/GenBank/DDBJ whole genome shotgun (WGS) entry which is preliminary data.</text>
</comment>
<organism evidence="1 2">
    <name type="scientific">Cichorium intybus</name>
    <name type="common">Chicory</name>
    <dbReference type="NCBI Taxonomy" id="13427"/>
    <lineage>
        <taxon>Eukaryota</taxon>
        <taxon>Viridiplantae</taxon>
        <taxon>Streptophyta</taxon>
        <taxon>Embryophyta</taxon>
        <taxon>Tracheophyta</taxon>
        <taxon>Spermatophyta</taxon>
        <taxon>Magnoliopsida</taxon>
        <taxon>eudicotyledons</taxon>
        <taxon>Gunneridae</taxon>
        <taxon>Pentapetalae</taxon>
        <taxon>asterids</taxon>
        <taxon>campanulids</taxon>
        <taxon>Asterales</taxon>
        <taxon>Asteraceae</taxon>
        <taxon>Cichorioideae</taxon>
        <taxon>Cichorieae</taxon>
        <taxon>Cichoriinae</taxon>
        <taxon>Cichorium</taxon>
    </lineage>
</organism>
<evidence type="ECO:0000313" key="2">
    <source>
        <dbReference type="Proteomes" id="UP001055811"/>
    </source>
</evidence>
<sequence length="85" mass="9923">MHWTETDVNEARAVRFRIQPCNESNRDVQIKDFGSRCCISDQFLFFKLLMYGGVMIVDQILRLTRDGHTRLTRDGHTNGLTYNSL</sequence>
<accession>A0ACB9G731</accession>
<dbReference type="EMBL" id="CM042010">
    <property type="protein sequence ID" value="KAI3778863.1"/>
    <property type="molecule type" value="Genomic_DNA"/>
</dbReference>
<proteinExistence type="predicted"/>
<dbReference type="Proteomes" id="UP001055811">
    <property type="component" value="Linkage Group LG02"/>
</dbReference>
<name>A0ACB9G731_CICIN</name>
<protein>
    <submittedName>
        <fullName evidence="1">Uncharacterized protein</fullName>
    </submittedName>
</protein>
<gene>
    <name evidence="1" type="ORF">L2E82_08251</name>
</gene>